<sequence length="125" mass="14231">MRISIILRIREVLQTCQQKGLTVVLGWVPGHSGIIGNETQLAKLATESGSMTYFKNHPQYLRCLAKSDLEKSWNSVWVESKSVKGKQYASIQPNIPRKPWFFIHKAGSRQLSVVYGLHMIVSQYI</sequence>
<dbReference type="OrthoDB" id="8058536at2759"/>
<dbReference type="Proteomes" id="UP000838756">
    <property type="component" value="Unassembled WGS sequence"/>
</dbReference>
<gene>
    <name evidence="1" type="primary">jg1092</name>
    <name evidence="1" type="ORF">PAEG_LOCUS242</name>
</gene>
<name>A0A8S4QE86_9NEOP</name>
<dbReference type="EMBL" id="CAKXAJ010000781">
    <property type="protein sequence ID" value="CAH2207622.1"/>
    <property type="molecule type" value="Genomic_DNA"/>
</dbReference>
<accession>A0A8S4QE86</accession>
<evidence type="ECO:0000313" key="1">
    <source>
        <dbReference type="EMBL" id="CAH2207622.1"/>
    </source>
</evidence>
<keyword evidence="2" id="KW-1185">Reference proteome</keyword>
<comment type="caution">
    <text evidence="1">The sequence shown here is derived from an EMBL/GenBank/DDBJ whole genome shotgun (WGS) entry which is preliminary data.</text>
</comment>
<protein>
    <submittedName>
        <fullName evidence="1">Jg1092 protein</fullName>
    </submittedName>
</protein>
<proteinExistence type="predicted"/>
<dbReference type="AlphaFoldDB" id="A0A8S4QE86"/>
<organism evidence="1 2">
    <name type="scientific">Pararge aegeria aegeria</name>
    <dbReference type="NCBI Taxonomy" id="348720"/>
    <lineage>
        <taxon>Eukaryota</taxon>
        <taxon>Metazoa</taxon>
        <taxon>Ecdysozoa</taxon>
        <taxon>Arthropoda</taxon>
        <taxon>Hexapoda</taxon>
        <taxon>Insecta</taxon>
        <taxon>Pterygota</taxon>
        <taxon>Neoptera</taxon>
        <taxon>Endopterygota</taxon>
        <taxon>Lepidoptera</taxon>
        <taxon>Glossata</taxon>
        <taxon>Ditrysia</taxon>
        <taxon>Papilionoidea</taxon>
        <taxon>Nymphalidae</taxon>
        <taxon>Satyrinae</taxon>
        <taxon>Satyrini</taxon>
        <taxon>Parargina</taxon>
        <taxon>Pararge</taxon>
    </lineage>
</organism>
<evidence type="ECO:0000313" key="2">
    <source>
        <dbReference type="Proteomes" id="UP000838756"/>
    </source>
</evidence>
<reference evidence="1" key="1">
    <citation type="submission" date="2022-03" db="EMBL/GenBank/DDBJ databases">
        <authorList>
            <person name="Lindestad O."/>
        </authorList>
    </citation>
    <scope>NUCLEOTIDE SEQUENCE</scope>
</reference>